<evidence type="ECO:0000313" key="8">
    <source>
        <dbReference type="EMBL" id="OHT05137.1"/>
    </source>
</evidence>
<dbReference type="GO" id="GO:0030488">
    <property type="term" value="P:tRNA methylation"/>
    <property type="evidence" value="ECO:0007669"/>
    <property type="project" value="TreeGrafter"/>
</dbReference>
<dbReference type="GO" id="GO:0002181">
    <property type="term" value="P:cytoplasmic translation"/>
    <property type="evidence" value="ECO:0007669"/>
    <property type="project" value="TreeGrafter"/>
</dbReference>
<dbReference type="SUPFAM" id="SSF53335">
    <property type="entry name" value="S-adenosyl-L-methionine-dependent methyltransferases"/>
    <property type="match status" value="1"/>
</dbReference>
<dbReference type="PIRSF" id="PIRSF005461">
    <property type="entry name" value="23S_rRNA_mtase"/>
    <property type="match status" value="1"/>
</dbReference>
<evidence type="ECO:0000256" key="3">
    <source>
        <dbReference type="ARBA" id="ARBA00022603"/>
    </source>
</evidence>
<dbReference type="GO" id="GO:0005737">
    <property type="term" value="C:cytoplasm"/>
    <property type="evidence" value="ECO:0007669"/>
    <property type="project" value="TreeGrafter"/>
</dbReference>
<dbReference type="GeneID" id="94840141"/>
<keyword evidence="2" id="KW-0698">rRNA processing</keyword>
<evidence type="ECO:0000256" key="2">
    <source>
        <dbReference type="ARBA" id="ARBA00022552"/>
    </source>
</evidence>
<dbReference type="GO" id="GO:0006364">
    <property type="term" value="P:rRNA processing"/>
    <property type="evidence" value="ECO:0007669"/>
    <property type="project" value="UniProtKB-KW"/>
</dbReference>
<keyword evidence="4" id="KW-0808">Transferase</keyword>
<feature type="active site" description="Proton acceptor" evidence="6">
    <location>
        <position position="155"/>
    </location>
</feature>
<dbReference type="InterPro" id="IPR002877">
    <property type="entry name" value="RNA_MeTrfase_FtsJ_dom"/>
</dbReference>
<evidence type="ECO:0000313" key="9">
    <source>
        <dbReference type="Proteomes" id="UP000179807"/>
    </source>
</evidence>
<dbReference type="EMBL" id="MLAK01000769">
    <property type="protein sequence ID" value="OHT05137.1"/>
    <property type="molecule type" value="Genomic_DNA"/>
</dbReference>
<dbReference type="GO" id="GO:0008175">
    <property type="term" value="F:tRNA methyltransferase activity"/>
    <property type="evidence" value="ECO:0007669"/>
    <property type="project" value="TreeGrafter"/>
</dbReference>
<keyword evidence="1" id="KW-0963">Cytoplasm</keyword>
<keyword evidence="9" id="KW-1185">Reference proteome</keyword>
<evidence type="ECO:0000259" key="7">
    <source>
        <dbReference type="Pfam" id="PF01728"/>
    </source>
</evidence>
<evidence type="ECO:0000256" key="5">
    <source>
        <dbReference type="ARBA" id="ARBA00022691"/>
    </source>
</evidence>
<dbReference type="PANTHER" id="PTHR10920">
    <property type="entry name" value="RIBOSOMAL RNA METHYLTRANSFERASE"/>
    <property type="match status" value="1"/>
</dbReference>
<dbReference type="VEuPathDB" id="TrichDB:TRFO_27269"/>
<dbReference type="AlphaFoldDB" id="A0A1J4K135"/>
<dbReference type="Proteomes" id="UP000179807">
    <property type="component" value="Unassembled WGS sequence"/>
</dbReference>
<dbReference type="PANTHER" id="PTHR10920:SF12">
    <property type="entry name" value="TRNA (CYTIDINE(32)_GUANOSINE(34)-2'-O)-METHYLTRANSFERASE-RELATED"/>
    <property type="match status" value="1"/>
</dbReference>
<dbReference type="OrthoDB" id="289250at2759"/>
<keyword evidence="3" id="KW-0489">Methyltransferase</keyword>
<evidence type="ECO:0000256" key="1">
    <source>
        <dbReference type="ARBA" id="ARBA00022490"/>
    </source>
</evidence>
<dbReference type="InterPro" id="IPR029063">
    <property type="entry name" value="SAM-dependent_MTases_sf"/>
</dbReference>
<accession>A0A1J4K135</accession>
<dbReference type="RefSeq" id="XP_068358273.1">
    <property type="nucleotide sequence ID" value="XM_068505437.1"/>
</dbReference>
<organism evidence="8 9">
    <name type="scientific">Tritrichomonas foetus</name>
    <dbReference type="NCBI Taxonomy" id="1144522"/>
    <lineage>
        <taxon>Eukaryota</taxon>
        <taxon>Metamonada</taxon>
        <taxon>Parabasalia</taxon>
        <taxon>Tritrichomonadida</taxon>
        <taxon>Tritrichomonadidae</taxon>
        <taxon>Tritrichomonas</taxon>
    </lineage>
</organism>
<dbReference type="InterPro" id="IPR015507">
    <property type="entry name" value="rRNA-MeTfrase_E"/>
</dbReference>
<sequence>MDSITSQRDTFYRAAKQEGWRARSAFKLIQVADHFHLFDNVNRIVDLCAAPGSWSQVCAQRLESVPNSRIVAVDLQPMAPIPGVIQIRGDITSPETSQAVIDAMEGNKAQLVISDGAPDVTGLHDLDEFMQSQLVFAAFNIACFMLDNGGTFMAKVFTGRDIQDLFSSLSPFFETVTTMKPRASRVASLEAFIVCQGFHLPEGYKPKLASDPMSEYEADKPLCPAFVAFGDLSGFDKQPEALDW</sequence>
<dbReference type="HAMAP" id="MF_01547">
    <property type="entry name" value="RNA_methyltr_E"/>
    <property type="match status" value="1"/>
</dbReference>
<proteinExistence type="inferred from homology"/>
<dbReference type="Gene3D" id="3.40.50.150">
    <property type="entry name" value="Vaccinia Virus protein VP39"/>
    <property type="match status" value="1"/>
</dbReference>
<evidence type="ECO:0000256" key="6">
    <source>
        <dbReference type="PIRSR" id="PIRSR005461-1"/>
    </source>
</evidence>
<evidence type="ECO:0000256" key="4">
    <source>
        <dbReference type="ARBA" id="ARBA00022679"/>
    </source>
</evidence>
<gene>
    <name evidence="8" type="primary">fsjA</name>
    <name evidence="8" type="ORF">TRFO_27269</name>
</gene>
<keyword evidence="5 6" id="KW-0949">S-adenosyl-L-methionine</keyword>
<feature type="domain" description="Ribosomal RNA methyltransferase FtsJ" evidence="7">
    <location>
        <begin position="20"/>
        <end position="198"/>
    </location>
</feature>
<name>A0A1J4K135_9EUKA</name>
<comment type="caution">
    <text evidence="8">The sequence shown here is derived from an EMBL/GenBank/DDBJ whole genome shotgun (WGS) entry which is preliminary data.</text>
</comment>
<reference evidence="8" key="1">
    <citation type="submission" date="2016-10" db="EMBL/GenBank/DDBJ databases">
        <authorList>
            <person name="Benchimol M."/>
            <person name="Almeida L.G."/>
            <person name="Vasconcelos A.T."/>
            <person name="Perreira-Neves A."/>
            <person name="Rosa I.A."/>
            <person name="Tasca T."/>
            <person name="Bogo M.R."/>
            <person name="de Souza W."/>
        </authorList>
    </citation>
    <scope>NUCLEOTIDE SEQUENCE [LARGE SCALE GENOMIC DNA]</scope>
    <source>
        <strain evidence="8">K</strain>
    </source>
</reference>
<protein>
    <submittedName>
        <fullName evidence="8">tRNA (Cytidine(32)/guanosine(34)-2'-O)-methyltransferase</fullName>
    </submittedName>
</protein>
<dbReference type="Pfam" id="PF01728">
    <property type="entry name" value="FtsJ"/>
    <property type="match status" value="1"/>
</dbReference>
<dbReference type="InterPro" id="IPR050082">
    <property type="entry name" value="RNA_methyltr_RlmE"/>
</dbReference>
<dbReference type="FunFam" id="3.40.50.150:FF:000220">
    <property type="entry name" value="CAMK protein kinase"/>
    <property type="match status" value="1"/>
</dbReference>